<feature type="transmembrane region" description="Helical" evidence="9">
    <location>
        <begin position="469"/>
        <end position="487"/>
    </location>
</feature>
<keyword evidence="4 8" id="KW-0297">G-protein coupled receptor</keyword>
<dbReference type="PANTHER" id="PTHR46048:SF11">
    <property type="entry name" value="12-(S)-HYDROXY-5,8,10,14-EICOSATETRAENOIC ACID RECEPTOR"/>
    <property type="match status" value="1"/>
</dbReference>
<dbReference type="SUPFAM" id="SSF81321">
    <property type="entry name" value="Family A G protein-coupled receptor-like"/>
    <property type="match status" value="2"/>
</dbReference>
<feature type="transmembrane region" description="Helical" evidence="9">
    <location>
        <begin position="54"/>
        <end position="74"/>
    </location>
</feature>
<keyword evidence="5 9" id="KW-0472">Membrane</keyword>
<evidence type="ECO:0000259" key="10">
    <source>
        <dbReference type="PROSITE" id="PS50262"/>
    </source>
</evidence>
<dbReference type="InterPro" id="IPR000276">
    <property type="entry name" value="GPCR_Rhodpsn"/>
</dbReference>
<name>A0AA47MDX8_MERPO</name>
<dbReference type="InterPro" id="IPR051893">
    <property type="entry name" value="HCARs"/>
</dbReference>
<evidence type="ECO:0000313" key="11">
    <source>
        <dbReference type="EMBL" id="KAK0138450.1"/>
    </source>
</evidence>
<feature type="transmembrane region" description="Helical" evidence="9">
    <location>
        <begin position="422"/>
        <end position="442"/>
    </location>
</feature>
<feature type="domain" description="G-protein coupled receptors family 1 profile" evidence="10">
    <location>
        <begin position="322"/>
        <end position="569"/>
    </location>
</feature>
<sequence>MNDTENCFAQTIPLYKFYAATMIIIFILALPLNASVIHLFIFKLKFWKSNSNNIFLFNLVLADILLLFCLPFKAHNFLNGERRSSKDEVCKAMLFMLFLNRGASIAFLTVTSIDRYFNVVHPGKKNLLKALKKSPQISIIIWLLLLPLTIPTMLKTFECCNSHKTLMNETVPIIKDVVDSMREVVFFTQIVIPFVILVYCTVRIVHRLRKKTVGDRTKLRRAVFLVMSVMVVFSLCFLPCAIARMILLIYRVNNWKEDVAEEAFDGFMVLSYFDCLLDPLIYCFCSTKFKSLYLSSYLPCLVKGVKILSWVMIGEFVFGLPLNLSVLYIFIFRFKFWKTNSVFLFNIVVADFLLMVCLPAKAYSYQRGLRRSQNQSLCKAMLFMLLLNRGASIAFLTTLSIDRFFNVVHLGKRNCVKFLRKSPLISLLIWLFLLPLTIPTLVRNFECCNSHGRTNEATDHIITDTFREVVFFTQILIPFIILVYCTVRIVHRLRRKTVGDKTKLRRAVFLVMSVVLVFSICFLPCTMARAVLLAVRLLKMEEVEIIVVQVYDSLMVLSYIDCLLDPLLYCFCCSGFRDAYLEAFCPAVLLKSVPDFSNSRRTTTTTNSGGRIVNVPLVQK</sequence>
<feature type="transmembrane region" description="Helical" evidence="9">
    <location>
        <begin position="343"/>
        <end position="362"/>
    </location>
</feature>
<comment type="similarity">
    <text evidence="8">Belongs to the G-protein coupled receptor 1 family.</text>
</comment>
<evidence type="ECO:0000256" key="9">
    <source>
        <dbReference type="SAM" id="Phobius"/>
    </source>
</evidence>
<evidence type="ECO:0000256" key="1">
    <source>
        <dbReference type="ARBA" id="ARBA00004141"/>
    </source>
</evidence>
<dbReference type="PROSITE" id="PS50262">
    <property type="entry name" value="G_PROTEIN_RECEP_F1_2"/>
    <property type="match status" value="2"/>
</dbReference>
<keyword evidence="7 8" id="KW-0807">Transducer</keyword>
<evidence type="ECO:0000256" key="4">
    <source>
        <dbReference type="ARBA" id="ARBA00023040"/>
    </source>
</evidence>
<evidence type="ECO:0000256" key="6">
    <source>
        <dbReference type="ARBA" id="ARBA00023170"/>
    </source>
</evidence>
<dbReference type="PRINTS" id="PR00237">
    <property type="entry name" value="GPCRRHODOPSN"/>
</dbReference>
<feature type="transmembrane region" description="Helical" evidence="9">
    <location>
        <begin position="184"/>
        <end position="202"/>
    </location>
</feature>
<dbReference type="AlphaFoldDB" id="A0AA47MDX8"/>
<dbReference type="PROSITE" id="PS00237">
    <property type="entry name" value="G_PROTEIN_RECEP_F1_1"/>
    <property type="match status" value="2"/>
</dbReference>
<keyword evidence="2 8" id="KW-0812">Transmembrane</keyword>
<evidence type="ECO:0000256" key="7">
    <source>
        <dbReference type="ARBA" id="ARBA00023224"/>
    </source>
</evidence>
<dbReference type="GO" id="GO:0016020">
    <property type="term" value="C:membrane"/>
    <property type="evidence" value="ECO:0007669"/>
    <property type="project" value="UniProtKB-SubCell"/>
</dbReference>
<evidence type="ECO:0000256" key="2">
    <source>
        <dbReference type="ARBA" id="ARBA00022692"/>
    </source>
</evidence>
<dbReference type="GO" id="GO:0004930">
    <property type="term" value="F:G protein-coupled receptor activity"/>
    <property type="evidence" value="ECO:0007669"/>
    <property type="project" value="UniProtKB-KW"/>
</dbReference>
<comment type="subcellular location">
    <subcellularLocation>
        <location evidence="1">Membrane</location>
        <topology evidence="1">Multi-pass membrane protein</topology>
    </subcellularLocation>
</comment>
<feature type="transmembrane region" description="Helical" evidence="9">
    <location>
        <begin position="94"/>
        <end position="117"/>
    </location>
</feature>
<dbReference type="PANTHER" id="PTHR46048">
    <property type="entry name" value="HYDROXYCARBOXYLIC ACID RECEPTOR 2"/>
    <property type="match status" value="1"/>
</dbReference>
<feature type="transmembrane region" description="Helical" evidence="9">
    <location>
        <begin position="307"/>
        <end position="331"/>
    </location>
</feature>
<feature type="domain" description="G-protein coupled receptors family 1 profile" evidence="10">
    <location>
        <begin position="32"/>
        <end position="282"/>
    </location>
</feature>
<dbReference type="Pfam" id="PF00001">
    <property type="entry name" value="7tm_1"/>
    <property type="match status" value="2"/>
</dbReference>
<reference evidence="11" key="1">
    <citation type="journal article" date="2023" name="Front. Mar. Sci.">
        <title>A new Merluccius polli reference genome to investigate the effects of global change in West African waters.</title>
        <authorList>
            <person name="Mateo J.L."/>
            <person name="Blanco-Fernandez C."/>
            <person name="Garcia-Vazquez E."/>
            <person name="Machado-Schiaffino G."/>
        </authorList>
    </citation>
    <scope>NUCLEOTIDE SEQUENCE</scope>
    <source>
        <strain evidence="11">C29</strain>
        <tissue evidence="11">Fin</tissue>
    </source>
</reference>
<feature type="transmembrane region" description="Helical" evidence="9">
    <location>
        <begin position="17"/>
        <end position="42"/>
    </location>
</feature>
<dbReference type="InterPro" id="IPR017452">
    <property type="entry name" value="GPCR_Rhodpsn_7TM"/>
</dbReference>
<comment type="caution">
    <text evidence="11">The sequence shown here is derived from an EMBL/GenBank/DDBJ whole genome shotgun (WGS) entry which is preliminary data.</text>
</comment>
<evidence type="ECO:0000313" key="12">
    <source>
        <dbReference type="Proteomes" id="UP001174136"/>
    </source>
</evidence>
<keyword evidence="12" id="KW-1185">Reference proteome</keyword>
<dbReference type="Gene3D" id="1.20.1070.10">
    <property type="entry name" value="Rhodopsin 7-helix transmembrane proteins"/>
    <property type="match status" value="2"/>
</dbReference>
<protein>
    <submittedName>
        <fullName evidence="11">Hydroxycarboxylic acid receptor 2</fullName>
    </submittedName>
</protein>
<feature type="transmembrane region" description="Helical" evidence="9">
    <location>
        <begin position="508"/>
        <end position="532"/>
    </location>
</feature>
<keyword evidence="3 9" id="KW-1133">Transmembrane helix</keyword>
<proteinExistence type="inferred from homology"/>
<gene>
    <name evidence="11" type="primary">HCAR2_1</name>
    <name evidence="11" type="ORF">N1851_025026</name>
</gene>
<accession>A0AA47MDX8</accession>
<feature type="transmembrane region" description="Helical" evidence="9">
    <location>
        <begin position="223"/>
        <end position="250"/>
    </location>
</feature>
<dbReference type="Proteomes" id="UP001174136">
    <property type="component" value="Unassembled WGS sequence"/>
</dbReference>
<evidence type="ECO:0000256" key="3">
    <source>
        <dbReference type="ARBA" id="ARBA00022989"/>
    </source>
</evidence>
<evidence type="ECO:0000256" key="5">
    <source>
        <dbReference type="ARBA" id="ARBA00023136"/>
    </source>
</evidence>
<feature type="transmembrane region" description="Helical" evidence="9">
    <location>
        <begin position="137"/>
        <end position="154"/>
    </location>
</feature>
<dbReference type="EMBL" id="JAOPHQ010004624">
    <property type="protein sequence ID" value="KAK0138450.1"/>
    <property type="molecule type" value="Genomic_DNA"/>
</dbReference>
<keyword evidence="6 8" id="KW-0675">Receptor</keyword>
<evidence type="ECO:0000256" key="8">
    <source>
        <dbReference type="RuleBase" id="RU000688"/>
    </source>
</evidence>
<organism evidence="11 12">
    <name type="scientific">Merluccius polli</name>
    <name type="common">Benguela hake</name>
    <name type="synonym">Merluccius cadenati</name>
    <dbReference type="NCBI Taxonomy" id="89951"/>
    <lineage>
        <taxon>Eukaryota</taxon>
        <taxon>Metazoa</taxon>
        <taxon>Chordata</taxon>
        <taxon>Craniata</taxon>
        <taxon>Vertebrata</taxon>
        <taxon>Euteleostomi</taxon>
        <taxon>Actinopterygii</taxon>
        <taxon>Neopterygii</taxon>
        <taxon>Teleostei</taxon>
        <taxon>Neoteleostei</taxon>
        <taxon>Acanthomorphata</taxon>
        <taxon>Zeiogadaria</taxon>
        <taxon>Gadariae</taxon>
        <taxon>Gadiformes</taxon>
        <taxon>Gadoidei</taxon>
        <taxon>Merlucciidae</taxon>
        <taxon>Merluccius</taxon>
    </lineage>
</organism>
<feature type="transmembrane region" description="Helical" evidence="9">
    <location>
        <begin position="382"/>
        <end position="401"/>
    </location>
</feature>